<keyword evidence="2" id="KW-0479">Metal-binding</keyword>
<dbReference type="EMBL" id="JABSTU010000003">
    <property type="protein sequence ID" value="KAH8035837.1"/>
    <property type="molecule type" value="Genomic_DNA"/>
</dbReference>
<accession>A0A9J6ENV4</accession>
<evidence type="ECO:0000256" key="8">
    <source>
        <dbReference type="SAM" id="MobiDB-lite"/>
    </source>
</evidence>
<feature type="region of interest" description="Disordered" evidence="8">
    <location>
        <begin position="110"/>
        <end position="131"/>
    </location>
</feature>
<dbReference type="FunFam" id="3.30.160.60:FF:000100">
    <property type="entry name" value="Zinc finger 45-like"/>
    <property type="match status" value="1"/>
</dbReference>
<dbReference type="InterPro" id="IPR036236">
    <property type="entry name" value="Znf_C2H2_sf"/>
</dbReference>
<keyword evidence="6" id="KW-0539">Nucleus</keyword>
<dbReference type="GO" id="GO:0005634">
    <property type="term" value="C:nucleus"/>
    <property type="evidence" value="ECO:0007669"/>
    <property type="project" value="UniProtKB-SubCell"/>
</dbReference>
<sequence>MAFVLSGKSTRLGKSSALGGAVFAGSSHLKTDKKVQSSGEDSKAEEHQCGFCKKMLRSKRAMKRHQLTHTGEKRYSCSECGNKFVRKENMKRPQANAHRRAAIRVRRVRPEVHSQRRRWRTTGAATPERGPTLARCVRPRSATRFAMTDAHGGPQAQGSLRVPHVRHEVRLGQKVRKSRAQPLGEEAVRVSPVLNRLHSKVPTTRPSRQALWREAIYSLHIS</sequence>
<dbReference type="InterPro" id="IPR013087">
    <property type="entry name" value="Znf_C2H2_type"/>
</dbReference>
<gene>
    <name evidence="10" type="ORF">HPB51_009833</name>
</gene>
<reference evidence="10" key="2">
    <citation type="submission" date="2021-09" db="EMBL/GenBank/DDBJ databases">
        <authorList>
            <person name="Jia N."/>
            <person name="Wang J."/>
            <person name="Shi W."/>
            <person name="Du L."/>
            <person name="Sun Y."/>
            <person name="Zhan W."/>
            <person name="Jiang J."/>
            <person name="Wang Q."/>
            <person name="Zhang B."/>
            <person name="Ji P."/>
            <person name="Sakyi L.B."/>
            <person name="Cui X."/>
            <person name="Yuan T."/>
            <person name="Jiang B."/>
            <person name="Yang W."/>
            <person name="Lam T.T.-Y."/>
            <person name="Chang Q."/>
            <person name="Ding S."/>
            <person name="Wang X."/>
            <person name="Zhu J."/>
            <person name="Ruan X."/>
            <person name="Zhao L."/>
            <person name="Wei J."/>
            <person name="Que T."/>
            <person name="Du C."/>
            <person name="Cheng J."/>
            <person name="Dai P."/>
            <person name="Han X."/>
            <person name="Huang E."/>
            <person name="Gao Y."/>
            <person name="Liu J."/>
            <person name="Shao H."/>
            <person name="Ye R."/>
            <person name="Li L."/>
            <person name="Wei W."/>
            <person name="Wang X."/>
            <person name="Wang C."/>
            <person name="Huo Q."/>
            <person name="Li W."/>
            <person name="Guo W."/>
            <person name="Chen H."/>
            <person name="Chen S."/>
            <person name="Zhou L."/>
            <person name="Zhou L."/>
            <person name="Ni X."/>
            <person name="Tian J."/>
            <person name="Zhou Y."/>
            <person name="Sheng Y."/>
            <person name="Liu T."/>
            <person name="Pan Y."/>
            <person name="Xia L."/>
            <person name="Li J."/>
            <person name="Zhao F."/>
            <person name="Cao W."/>
        </authorList>
    </citation>
    <scope>NUCLEOTIDE SEQUENCE</scope>
    <source>
        <strain evidence="10">Rmic-2018</strain>
        <tissue evidence="10">Larvae</tissue>
    </source>
</reference>
<organism evidence="10 11">
    <name type="scientific">Rhipicephalus microplus</name>
    <name type="common">Cattle tick</name>
    <name type="synonym">Boophilus microplus</name>
    <dbReference type="NCBI Taxonomy" id="6941"/>
    <lineage>
        <taxon>Eukaryota</taxon>
        <taxon>Metazoa</taxon>
        <taxon>Ecdysozoa</taxon>
        <taxon>Arthropoda</taxon>
        <taxon>Chelicerata</taxon>
        <taxon>Arachnida</taxon>
        <taxon>Acari</taxon>
        <taxon>Parasitiformes</taxon>
        <taxon>Ixodida</taxon>
        <taxon>Ixodoidea</taxon>
        <taxon>Ixodidae</taxon>
        <taxon>Rhipicephalinae</taxon>
        <taxon>Rhipicephalus</taxon>
        <taxon>Boophilus</taxon>
    </lineage>
</organism>
<comment type="subcellular location">
    <subcellularLocation>
        <location evidence="1">Nucleus</location>
    </subcellularLocation>
</comment>
<evidence type="ECO:0000313" key="11">
    <source>
        <dbReference type="Proteomes" id="UP000821866"/>
    </source>
</evidence>
<dbReference type="PANTHER" id="PTHR24394">
    <property type="entry name" value="ZINC FINGER PROTEIN"/>
    <property type="match status" value="1"/>
</dbReference>
<dbReference type="VEuPathDB" id="VectorBase:LOC119181548"/>
<keyword evidence="5" id="KW-0862">Zinc</keyword>
<evidence type="ECO:0000256" key="3">
    <source>
        <dbReference type="ARBA" id="ARBA00022737"/>
    </source>
</evidence>
<dbReference type="Gene3D" id="3.30.160.60">
    <property type="entry name" value="Classic Zinc Finger"/>
    <property type="match status" value="2"/>
</dbReference>
<evidence type="ECO:0000313" key="10">
    <source>
        <dbReference type="EMBL" id="KAH8035837.1"/>
    </source>
</evidence>
<name>A0A9J6ENV4_RHIMP</name>
<reference evidence="10" key="1">
    <citation type="journal article" date="2020" name="Cell">
        <title>Large-Scale Comparative Analyses of Tick Genomes Elucidate Their Genetic Diversity and Vector Capacities.</title>
        <authorList>
            <consortium name="Tick Genome and Microbiome Consortium (TIGMIC)"/>
            <person name="Jia N."/>
            <person name="Wang J."/>
            <person name="Shi W."/>
            <person name="Du L."/>
            <person name="Sun Y."/>
            <person name="Zhan W."/>
            <person name="Jiang J.F."/>
            <person name="Wang Q."/>
            <person name="Zhang B."/>
            <person name="Ji P."/>
            <person name="Bell-Sakyi L."/>
            <person name="Cui X.M."/>
            <person name="Yuan T.T."/>
            <person name="Jiang B.G."/>
            <person name="Yang W.F."/>
            <person name="Lam T.T."/>
            <person name="Chang Q.C."/>
            <person name="Ding S.J."/>
            <person name="Wang X.J."/>
            <person name="Zhu J.G."/>
            <person name="Ruan X.D."/>
            <person name="Zhao L."/>
            <person name="Wei J.T."/>
            <person name="Ye R.Z."/>
            <person name="Que T.C."/>
            <person name="Du C.H."/>
            <person name="Zhou Y.H."/>
            <person name="Cheng J.X."/>
            <person name="Dai P.F."/>
            <person name="Guo W.B."/>
            <person name="Han X.H."/>
            <person name="Huang E.J."/>
            <person name="Li L.F."/>
            <person name="Wei W."/>
            <person name="Gao Y.C."/>
            <person name="Liu J.Z."/>
            <person name="Shao H.Z."/>
            <person name="Wang X."/>
            <person name="Wang C.C."/>
            <person name="Yang T.C."/>
            <person name="Huo Q.B."/>
            <person name="Li W."/>
            <person name="Chen H.Y."/>
            <person name="Chen S.E."/>
            <person name="Zhou L.G."/>
            <person name="Ni X.B."/>
            <person name="Tian J.H."/>
            <person name="Sheng Y."/>
            <person name="Liu T."/>
            <person name="Pan Y.S."/>
            <person name="Xia L.Y."/>
            <person name="Li J."/>
            <person name="Zhao F."/>
            <person name="Cao W.C."/>
        </authorList>
    </citation>
    <scope>NUCLEOTIDE SEQUENCE</scope>
    <source>
        <strain evidence="10">Rmic-2018</strain>
    </source>
</reference>
<evidence type="ECO:0000259" key="9">
    <source>
        <dbReference type="PROSITE" id="PS50157"/>
    </source>
</evidence>
<evidence type="ECO:0000256" key="7">
    <source>
        <dbReference type="PROSITE-ProRule" id="PRU00042"/>
    </source>
</evidence>
<evidence type="ECO:0000256" key="6">
    <source>
        <dbReference type="ARBA" id="ARBA00023242"/>
    </source>
</evidence>
<evidence type="ECO:0000256" key="2">
    <source>
        <dbReference type="ARBA" id="ARBA00022723"/>
    </source>
</evidence>
<dbReference type="PROSITE" id="PS00028">
    <property type="entry name" value="ZINC_FINGER_C2H2_1"/>
    <property type="match status" value="1"/>
</dbReference>
<evidence type="ECO:0000256" key="1">
    <source>
        <dbReference type="ARBA" id="ARBA00004123"/>
    </source>
</evidence>
<dbReference type="SMART" id="SM00355">
    <property type="entry name" value="ZnF_C2H2"/>
    <property type="match status" value="2"/>
</dbReference>
<dbReference type="SUPFAM" id="SSF57667">
    <property type="entry name" value="beta-beta-alpha zinc fingers"/>
    <property type="match status" value="1"/>
</dbReference>
<dbReference type="GO" id="GO:0008270">
    <property type="term" value="F:zinc ion binding"/>
    <property type="evidence" value="ECO:0007669"/>
    <property type="project" value="UniProtKB-KW"/>
</dbReference>
<keyword evidence="3" id="KW-0677">Repeat</keyword>
<dbReference type="GO" id="GO:0000981">
    <property type="term" value="F:DNA-binding transcription factor activity, RNA polymerase II-specific"/>
    <property type="evidence" value="ECO:0007669"/>
    <property type="project" value="TreeGrafter"/>
</dbReference>
<proteinExistence type="predicted"/>
<feature type="domain" description="C2H2-type" evidence="9">
    <location>
        <begin position="75"/>
        <end position="98"/>
    </location>
</feature>
<dbReference type="Proteomes" id="UP000821866">
    <property type="component" value="Chromosome 11"/>
</dbReference>
<dbReference type="PANTHER" id="PTHR24394:SF29">
    <property type="entry name" value="MYONEURIN"/>
    <property type="match status" value="1"/>
</dbReference>
<protein>
    <recommendedName>
        <fullName evidence="9">C2H2-type domain-containing protein</fullName>
    </recommendedName>
</protein>
<keyword evidence="11" id="KW-1185">Reference proteome</keyword>
<keyword evidence="4 7" id="KW-0863">Zinc-finger</keyword>
<feature type="domain" description="C2H2-type" evidence="9">
    <location>
        <begin position="47"/>
        <end position="74"/>
    </location>
</feature>
<evidence type="ECO:0000256" key="5">
    <source>
        <dbReference type="ARBA" id="ARBA00022833"/>
    </source>
</evidence>
<dbReference type="PROSITE" id="PS50157">
    <property type="entry name" value="ZINC_FINGER_C2H2_2"/>
    <property type="match status" value="2"/>
</dbReference>
<evidence type="ECO:0000256" key="4">
    <source>
        <dbReference type="ARBA" id="ARBA00022771"/>
    </source>
</evidence>
<comment type="caution">
    <text evidence="10">The sequence shown here is derived from an EMBL/GenBank/DDBJ whole genome shotgun (WGS) entry which is preliminary data.</text>
</comment>
<dbReference type="AlphaFoldDB" id="A0A9J6ENV4"/>